<feature type="transmembrane region" description="Helical" evidence="14">
    <location>
        <begin position="85"/>
        <end position="107"/>
    </location>
</feature>
<evidence type="ECO:0000313" key="16">
    <source>
        <dbReference type="Proteomes" id="UP000595823"/>
    </source>
</evidence>
<evidence type="ECO:0000256" key="3">
    <source>
        <dbReference type="ARBA" id="ARBA00022448"/>
    </source>
</evidence>
<feature type="transmembrane region" description="Helical" evidence="14">
    <location>
        <begin position="165"/>
        <end position="182"/>
    </location>
</feature>
<dbReference type="GO" id="GO:0015293">
    <property type="term" value="F:symporter activity"/>
    <property type="evidence" value="ECO:0007669"/>
    <property type="project" value="UniProtKB-KW"/>
</dbReference>
<comment type="similarity">
    <text evidence="2 13">Belongs to the sodium:solute symporter (SSF) (TC 2.A.21) family.</text>
</comment>
<evidence type="ECO:0000313" key="15">
    <source>
        <dbReference type="EMBL" id="QQK76457.1"/>
    </source>
</evidence>
<evidence type="ECO:0000256" key="5">
    <source>
        <dbReference type="ARBA" id="ARBA00022692"/>
    </source>
</evidence>
<feature type="transmembrane region" description="Helical" evidence="14">
    <location>
        <begin position="380"/>
        <end position="397"/>
    </location>
</feature>
<keyword evidence="6" id="KW-0769">Symport</keyword>
<keyword evidence="3" id="KW-0813">Transport</keyword>
<dbReference type="InterPro" id="IPR038377">
    <property type="entry name" value="Na/Glc_symporter_sf"/>
</dbReference>
<feature type="transmembrane region" description="Helical" evidence="14">
    <location>
        <begin position="42"/>
        <end position="65"/>
    </location>
</feature>
<dbReference type="Pfam" id="PF00474">
    <property type="entry name" value="SSF"/>
    <property type="match status" value="1"/>
</dbReference>
<evidence type="ECO:0000256" key="2">
    <source>
        <dbReference type="ARBA" id="ARBA00006434"/>
    </source>
</evidence>
<evidence type="ECO:0000256" key="12">
    <source>
        <dbReference type="ARBA" id="ARBA00033708"/>
    </source>
</evidence>
<keyword evidence="10 14" id="KW-0472">Membrane</keyword>
<dbReference type="KEGG" id="scia:HUG15_13385"/>
<evidence type="ECO:0000256" key="10">
    <source>
        <dbReference type="ARBA" id="ARBA00023136"/>
    </source>
</evidence>
<comment type="subcellular location">
    <subcellularLocation>
        <location evidence="1">Cell membrane</location>
        <topology evidence="1">Multi-pass membrane protein</topology>
    </subcellularLocation>
</comment>
<dbReference type="EMBL" id="CP054705">
    <property type="protein sequence ID" value="QQK76457.1"/>
    <property type="molecule type" value="Genomic_DNA"/>
</dbReference>
<sequence>MEELRFAGLDAVIILSAYAVLMIVIGWLAGRGKKVGKSVSSYYLAGRDLGIITLFFTLFATQYSGNTVVGYAPQAYREGFSWLQSVPFFTLIIGIYLLFAPRLYAIAKKKKFVTPTDWISYRFNSKRVTILAILLMLWGLANYLLEQLVAIGHAVSGLTGGTIPYEIAVIGFIIVMLTYEWLGGMKAVAITDAVQGSLLFVGVILLLAGAFALTGGGLTDLTENIAAVDPERIGVPDLTTNINWISMILLTGFGAAVYPHAVQRIYSSRSERTLKRSLARMAWMPPFTAGFVLIIGIIGIQLYPGLSVPESEQLVGILANDVANLNTFFYWAMIILFGAIVGAIVSTADSVLLSFSSMISNDVYGKYINKSAPDERKVKVGKFVGVILVALLLWVAWNPPGTLFQIFVLKFEILVQVAPAFILGLYWKRLSSTAVFWGMLVGATIAGVMTLIGHETAFGIHGGVYGLAVNFMICVAGSLMVPTSQDYKRKVEKMTTIDAQQ</sequence>
<keyword evidence="4" id="KW-1003">Cell membrane</keyword>
<feature type="transmembrane region" description="Helical" evidence="14">
    <location>
        <begin position="403"/>
        <end position="427"/>
    </location>
</feature>
<protein>
    <submittedName>
        <fullName evidence="15">Sodium:solute symporter family protein</fullName>
    </submittedName>
</protein>
<dbReference type="RefSeq" id="WP_200123587.1">
    <property type="nucleotide sequence ID" value="NZ_CP054705.1"/>
</dbReference>
<evidence type="ECO:0000256" key="4">
    <source>
        <dbReference type="ARBA" id="ARBA00022475"/>
    </source>
</evidence>
<feature type="transmembrane region" description="Helical" evidence="14">
    <location>
        <begin position="6"/>
        <end position="30"/>
    </location>
</feature>
<feature type="transmembrane region" description="Helical" evidence="14">
    <location>
        <begin position="434"/>
        <end position="452"/>
    </location>
</feature>
<keyword evidence="11" id="KW-0739">Sodium transport</keyword>
<dbReference type="GO" id="GO:0006814">
    <property type="term" value="P:sodium ion transport"/>
    <property type="evidence" value="ECO:0007669"/>
    <property type="project" value="UniProtKB-KW"/>
</dbReference>
<name>A0A7T7CBZ1_9BACI</name>
<evidence type="ECO:0000256" key="9">
    <source>
        <dbReference type="ARBA" id="ARBA00023065"/>
    </source>
</evidence>
<evidence type="ECO:0000256" key="11">
    <source>
        <dbReference type="ARBA" id="ARBA00023201"/>
    </source>
</evidence>
<feature type="transmembrane region" description="Helical" evidence="14">
    <location>
        <begin position="282"/>
        <end position="303"/>
    </location>
</feature>
<dbReference type="InterPro" id="IPR050277">
    <property type="entry name" value="Sodium:Solute_Symporter"/>
</dbReference>
<feature type="transmembrane region" description="Helical" evidence="14">
    <location>
        <begin position="458"/>
        <end position="481"/>
    </location>
</feature>
<evidence type="ECO:0000256" key="8">
    <source>
        <dbReference type="ARBA" id="ARBA00023053"/>
    </source>
</evidence>
<evidence type="ECO:0000256" key="1">
    <source>
        <dbReference type="ARBA" id="ARBA00004651"/>
    </source>
</evidence>
<evidence type="ECO:0000256" key="7">
    <source>
        <dbReference type="ARBA" id="ARBA00022989"/>
    </source>
</evidence>
<evidence type="ECO:0000256" key="14">
    <source>
        <dbReference type="SAM" id="Phobius"/>
    </source>
</evidence>
<keyword evidence="8" id="KW-0915">Sodium</keyword>
<dbReference type="CDD" id="cd10322">
    <property type="entry name" value="SLC5sbd"/>
    <property type="match status" value="1"/>
</dbReference>
<dbReference type="Proteomes" id="UP000595823">
    <property type="component" value="Chromosome"/>
</dbReference>
<keyword evidence="9" id="KW-0406">Ion transport</keyword>
<accession>A0A7T7CBZ1</accession>
<feature type="transmembrane region" description="Helical" evidence="14">
    <location>
        <begin position="194"/>
        <end position="213"/>
    </location>
</feature>
<feature type="transmembrane region" description="Helical" evidence="14">
    <location>
        <begin position="128"/>
        <end position="145"/>
    </location>
</feature>
<dbReference type="GO" id="GO:0005886">
    <property type="term" value="C:plasma membrane"/>
    <property type="evidence" value="ECO:0007669"/>
    <property type="project" value="UniProtKB-SubCell"/>
</dbReference>
<gene>
    <name evidence="15" type="ORF">HUG15_13385</name>
</gene>
<dbReference type="PANTHER" id="PTHR48086:SF3">
    <property type="entry name" value="SODIUM_PROLINE SYMPORTER"/>
    <property type="match status" value="1"/>
</dbReference>
<proteinExistence type="inferred from homology"/>
<reference evidence="15 16" key="1">
    <citation type="submission" date="2020-06" db="EMBL/GenBank/DDBJ databases">
        <title>Genomic analysis of Salicibibacter sp. NKC5-3.</title>
        <authorList>
            <person name="Oh Y.J."/>
        </authorList>
    </citation>
    <scope>NUCLEOTIDE SEQUENCE [LARGE SCALE GENOMIC DNA]</scope>
    <source>
        <strain evidence="15 16">NKC5-3</strain>
    </source>
</reference>
<comment type="catalytic activity">
    <reaction evidence="12">
        <text>L-proline(in) + Na(+)(in) = L-proline(out) + Na(+)(out)</text>
        <dbReference type="Rhea" id="RHEA:28967"/>
        <dbReference type="ChEBI" id="CHEBI:29101"/>
        <dbReference type="ChEBI" id="CHEBI:60039"/>
    </reaction>
</comment>
<dbReference type="PANTHER" id="PTHR48086">
    <property type="entry name" value="SODIUM/PROLINE SYMPORTER-RELATED"/>
    <property type="match status" value="1"/>
</dbReference>
<keyword evidence="5 14" id="KW-0812">Transmembrane</keyword>
<feature type="transmembrane region" description="Helical" evidence="14">
    <location>
        <begin position="242"/>
        <end position="261"/>
    </location>
</feature>
<feature type="transmembrane region" description="Helical" evidence="14">
    <location>
        <begin position="328"/>
        <end position="359"/>
    </location>
</feature>
<keyword evidence="7 14" id="KW-1133">Transmembrane helix</keyword>
<dbReference type="AlphaFoldDB" id="A0A7T7CBZ1"/>
<dbReference type="InterPro" id="IPR001734">
    <property type="entry name" value="Na/solute_symporter"/>
</dbReference>
<dbReference type="Gene3D" id="1.20.1730.10">
    <property type="entry name" value="Sodium/glucose cotransporter"/>
    <property type="match status" value="1"/>
</dbReference>
<dbReference type="PROSITE" id="PS50283">
    <property type="entry name" value="NA_SOLUT_SYMP_3"/>
    <property type="match status" value="1"/>
</dbReference>
<evidence type="ECO:0000256" key="6">
    <source>
        <dbReference type="ARBA" id="ARBA00022847"/>
    </source>
</evidence>
<organism evidence="15 16">
    <name type="scientific">Salicibibacter cibarius</name>
    <dbReference type="NCBI Taxonomy" id="2743000"/>
    <lineage>
        <taxon>Bacteria</taxon>
        <taxon>Bacillati</taxon>
        <taxon>Bacillota</taxon>
        <taxon>Bacilli</taxon>
        <taxon>Bacillales</taxon>
        <taxon>Bacillaceae</taxon>
        <taxon>Salicibibacter</taxon>
    </lineage>
</organism>
<keyword evidence="16" id="KW-1185">Reference proteome</keyword>
<evidence type="ECO:0000256" key="13">
    <source>
        <dbReference type="RuleBase" id="RU362091"/>
    </source>
</evidence>